<keyword evidence="3" id="KW-1185">Reference proteome</keyword>
<accession>A0A5N6KXW0</accession>
<dbReference type="AlphaFoldDB" id="A0A5N6KXW0"/>
<evidence type="ECO:0000256" key="1">
    <source>
        <dbReference type="SAM" id="MobiDB-lite"/>
    </source>
</evidence>
<reference evidence="2 3" key="1">
    <citation type="submission" date="2019-06" db="EMBL/GenBank/DDBJ databases">
        <title>A chromosomal-level reference genome of Carpinus fangiana (Coryloideae, Betulaceae).</title>
        <authorList>
            <person name="Yang X."/>
            <person name="Wang Z."/>
            <person name="Zhang L."/>
            <person name="Hao G."/>
            <person name="Liu J."/>
            <person name="Yang Y."/>
        </authorList>
    </citation>
    <scope>NUCLEOTIDE SEQUENCE [LARGE SCALE GENOMIC DNA]</scope>
    <source>
        <strain evidence="2">Cfa_2016G</strain>
        <tissue evidence="2">Leaf</tissue>
    </source>
</reference>
<dbReference type="EMBL" id="VIBQ01000016">
    <property type="protein sequence ID" value="KAB8356522.1"/>
    <property type="molecule type" value="Genomic_DNA"/>
</dbReference>
<dbReference type="Proteomes" id="UP000327013">
    <property type="component" value="Unassembled WGS sequence"/>
</dbReference>
<organism evidence="2 3">
    <name type="scientific">Carpinus fangiana</name>
    <dbReference type="NCBI Taxonomy" id="176857"/>
    <lineage>
        <taxon>Eukaryota</taxon>
        <taxon>Viridiplantae</taxon>
        <taxon>Streptophyta</taxon>
        <taxon>Embryophyta</taxon>
        <taxon>Tracheophyta</taxon>
        <taxon>Spermatophyta</taxon>
        <taxon>Magnoliopsida</taxon>
        <taxon>eudicotyledons</taxon>
        <taxon>Gunneridae</taxon>
        <taxon>Pentapetalae</taxon>
        <taxon>rosids</taxon>
        <taxon>fabids</taxon>
        <taxon>Fagales</taxon>
        <taxon>Betulaceae</taxon>
        <taxon>Carpinus</taxon>
    </lineage>
</organism>
<gene>
    <name evidence="2" type="ORF">FH972_024105</name>
</gene>
<sequence length="150" mass="16694">MDIEQTFKALTPEEAQAISASLRGDTQDSKSEEHSGTTQHDKQPLYSLLHATSEVKNSARRIKQLFENHDGSLIEGFQVLRQNEVDGTAQYEAGKTWCLIPINDQCGTPGDDGKAIVGQVYKWQGPGALYWKTSGKGICFLCWYVVEMKP</sequence>
<comment type="caution">
    <text evidence="2">The sequence shown here is derived from an EMBL/GenBank/DDBJ whole genome shotgun (WGS) entry which is preliminary data.</text>
</comment>
<name>A0A5N6KXW0_9ROSI</name>
<feature type="compositionally biased region" description="Basic and acidic residues" evidence="1">
    <location>
        <begin position="25"/>
        <end position="42"/>
    </location>
</feature>
<protein>
    <submittedName>
        <fullName evidence="2">Uncharacterized protein</fullName>
    </submittedName>
</protein>
<feature type="region of interest" description="Disordered" evidence="1">
    <location>
        <begin position="18"/>
        <end position="42"/>
    </location>
</feature>
<evidence type="ECO:0000313" key="3">
    <source>
        <dbReference type="Proteomes" id="UP000327013"/>
    </source>
</evidence>
<evidence type="ECO:0000313" key="2">
    <source>
        <dbReference type="EMBL" id="KAB8356522.1"/>
    </source>
</evidence>
<proteinExistence type="predicted"/>